<evidence type="ECO:0000313" key="1">
    <source>
        <dbReference type="EMBL" id="ROH84528.1"/>
    </source>
</evidence>
<keyword evidence="2" id="KW-1185">Reference proteome</keyword>
<name>A0A3N0UWE9_9PROT</name>
<dbReference type="Proteomes" id="UP000275137">
    <property type="component" value="Unassembled WGS sequence"/>
</dbReference>
<comment type="caution">
    <text evidence="1">The sequence shown here is derived from an EMBL/GenBank/DDBJ whole genome shotgun (WGS) entry which is preliminary data.</text>
</comment>
<organism evidence="1 2">
    <name type="scientific">Pseudomethylobacillus aquaticus</name>
    <dbReference type="NCBI Taxonomy" id="2676064"/>
    <lineage>
        <taxon>Bacteria</taxon>
        <taxon>Pseudomonadati</taxon>
        <taxon>Pseudomonadota</taxon>
        <taxon>Betaproteobacteria</taxon>
        <taxon>Nitrosomonadales</taxon>
        <taxon>Methylophilaceae</taxon>
        <taxon>Pseudomethylobacillus</taxon>
    </lineage>
</organism>
<reference evidence="1 2" key="1">
    <citation type="submission" date="2018-10" db="EMBL/GenBank/DDBJ databases">
        <authorList>
            <person name="Chen W.-M."/>
        </authorList>
    </citation>
    <scope>NUCLEOTIDE SEQUENCE [LARGE SCALE GENOMIC DNA]</scope>
    <source>
        <strain evidence="1 2">H-5</strain>
    </source>
</reference>
<dbReference type="RefSeq" id="WP_123238120.1">
    <property type="nucleotide sequence ID" value="NZ_RJVP01000007.1"/>
</dbReference>
<protein>
    <submittedName>
        <fullName evidence="1">Uncharacterized protein</fullName>
    </submittedName>
</protein>
<dbReference type="AlphaFoldDB" id="A0A3N0UWE9"/>
<accession>A0A3N0UWE9</accession>
<sequence>MDNKYGLGSSKVAHEHHDAQLKAENTSAVLRCRFCQSTRLTLSPTMHDHMCDDCGEWQADVTPGYATGRSADY</sequence>
<evidence type="ECO:0000313" key="2">
    <source>
        <dbReference type="Proteomes" id="UP000275137"/>
    </source>
</evidence>
<proteinExistence type="predicted"/>
<gene>
    <name evidence="1" type="ORF">ED236_11445</name>
</gene>
<dbReference type="EMBL" id="RJVP01000007">
    <property type="protein sequence ID" value="ROH84528.1"/>
    <property type="molecule type" value="Genomic_DNA"/>
</dbReference>